<reference evidence="2" key="1">
    <citation type="journal article" date="2021" name="Nat. Commun.">
        <title>Genetic determinants of endophytism in the Arabidopsis root mycobiome.</title>
        <authorList>
            <person name="Mesny F."/>
            <person name="Miyauchi S."/>
            <person name="Thiergart T."/>
            <person name="Pickel B."/>
            <person name="Atanasova L."/>
            <person name="Karlsson M."/>
            <person name="Huettel B."/>
            <person name="Barry K.W."/>
            <person name="Haridas S."/>
            <person name="Chen C."/>
            <person name="Bauer D."/>
            <person name="Andreopoulos W."/>
            <person name="Pangilinan J."/>
            <person name="LaButti K."/>
            <person name="Riley R."/>
            <person name="Lipzen A."/>
            <person name="Clum A."/>
            <person name="Drula E."/>
            <person name="Henrissat B."/>
            <person name="Kohler A."/>
            <person name="Grigoriev I.V."/>
            <person name="Martin F.M."/>
            <person name="Hacquard S."/>
        </authorList>
    </citation>
    <scope>NUCLEOTIDE SEQUENCE</scope>
    <source>
        <strain evidence="2">MPI-CAGE-AT-0016</strain>
    </source>
</reference>
<evidence type="ECO:0000256" key="1">
    <source>
        <dbReference type="SAM" id="MobiDB-lite"/>
    </source>
</evidence>
<gene>
    <name evidence="2" type="ORF">B0T11DRAFT_320089</name>
</gene>
<accession>A0A8K0TIU0</accession>
<protein>
    <recommendedName>
        <fullName evidence="4">HNH nuclease domain-containing protein</fullName>
    </recommendedName>
</protein>
<evidence type="ECO:0000313" key="2">
    <source>
        <dbReference type="EMBL" id="KAH7359188.1"/>
    </source>
</evidence>
<evidence type="ECO:0000313" key="3">
    <source>
        <dbReference type="Proteomes" id="UP000813385"/>
    </source>
</evidence>
<sequence length="415" mass="47946">MNLPFRNPPLHAVALPQPRATRPFPNISKERFLMMMSKFYDKASGNEYGFRPEDLFYVVNSVRRGRHRGGRPDGLYFSENPARQSIVNHFDQRLLSDYPMGNLSPERCELLNSATCWAFLQVADMGEMDKIKTMLLAPAMPKLFDEIEEIFIAWSLQFRIFFNRPLCPPGVSRLSMMLYHRRKRPDVDITYEARNIIKQKMPHPEVAYIYPIRGINSPERETLRTAVATIRGQARADELYHKLFGHGIDGIDCLGNVVCLSANFRAAWERGELTLYPRRAERDPEKGGWKMELVFYWLVKVHYFPDRPLGLKFRWSAAEELRDRGKFKLFQGVRAINVENNAPVIDGDIITVRASQEGELPDYDILMLQYDILRMASLCGGAEPDEPVEEDYSVSSDEYEAITTPEETEDEDMED</sequence>
<dbReference type="OrthoDB" id="4851182at2759"/>
<feature type="region of interest" description="Disordered" evidence="1">
    <location>
        <begin position="382"/>
        <end position="415"/>
    </location>
</feature>
<comment type="caution">
    <text evidence="2">The sequence shown here is derived from an EMBL/GenBank/DDBJ whole genome shotgun (WGS) entry which is preliminary data.</text>
</comment>
<name>A0A8K0TIU0_9PEZI</name>
<proteinExistence type="predicted"/>
<organism evidence="2 3">
    <name type="scientific">Plectosphaerella cucumerina</name>
    <dbReference type="NCBI Taxonomy" id="40658"/>
    <lineage>
        <taxon>Eukaryota</taxon>
        <taxon>Fungi</taxon>
        <taxon>Dikarya</taxon>
        <taxon>Ascomycota</taxon>
        <taxon>Pezizomycotina</taxon>
        <taxon>Sordariomycetes</taxon>
        <taxon>Hypocreomycetidae</taxon>
        <taxon>Glomerellales</taxon>
        <taxon>Plectosphaerellaceae</taxon>
        <taxon>Plectosphaerella</taxon>
    </lineage>
</organism>
<dbReference type="EMBL" id="JAGPXD010000004">
    <property type="protein sequence ID" value="KAH7359188.1"/>
    <property type="molecule type" value="Genomic_DNA"/>
</dbReference>
<feature type="compositionally biased region" description="Acidic residues" evidence="1">
    <location>
        <begin position="383"/>
        <end position="415"/>
    </location>
</feature>
<keyword evidence="3" id="KW-1185">Reference proteome</keyword>
<evidence type="ECO:0008006" key="4">
    <source>
        <dbReference type="Google" id="ProtNLM"/>
    </source>
</evidence>
<dbReference type="AlphaFoldDB" id="A0A8K0TIU0"/>
<dbReference type="Proteomes" id="UP000813385">
    <property type="component" value="Unassembled WGS sequence"/>
</dbReference>